<evidence type="ECO:0000256" key="1">
    <source>
        <dbReference type="ARBA" id="ARBA00004418"/>
    </source>
</evidence>
<dbReference type="NCBIfam" id="TIGR01728">
    <property type="entry name" value="SsuA_fam"/>
    <property type="match status" value="1"/>
</dbReference>
<evidence type="ECO:0000313" key="11">
    <source>
        <dbReference type="Proteomes" id="UP000256913"/>
    </source>
</evidence>
<proteinExistence type="inferred from homology"/>
<accession>A0A3D9ZYU1</accession>
<reference evidence="10 11" key="1">
    <citation type="submission" date="2018-08" db="EMBL/GenBank/DDBJ databases">
        <title>Sequencing the genomes of 1000 actinobacteria strains.</title>
        <authorList>
            <person name="Klenk H.-P."/>
        </authorList>
    </citation>
    <scope>NUCLEOTIDE SEQUENCE [LARGE SCALE GENOMIC DNA]</scope>
    <source>
        <strain evidence="10 11">DSM 44099</strain>
    </source>
</reference>
<keyword evidence="4" id="KW-0813">Transport</keyword>
<dbReference type="Gene3D" id="3.40.190.10">
    <property type="entry name" value="Periplasmic binding protein-like II"/>
    <property type="match status" value="2"/>
</dbReference>
<dbReference type="InterPro" id="IPR044527">
    <property type="entry name" value="NrtA/CpmA_ABC-bd_dom"/>
</dbReference>
<dbReference type="CDD" id="cd13553">
    <property type="entry name" value="PBP2_NrtA_CpmA_like"/>
    <property type="match status" value="1"/>
</dbReference>
<dbReference type="AlphaFoldDB" id="A0A3D9ZYU1"/>
<dbReference type="RefSeq" id="WP_116075204.1">
    <property type="nucleotide sequence ID" value="NZ_BONB01000005.1"/>
</dbReference>
<dbReference type="GO" id="GO:0042597">
    <property type="term" value="C:periplasmic space"/>
    <property type="evidence" value="ECO:0007669"/>
    <property type="project" value="UniProtKB-SubCell"/>
</dbReference>
<dbReference type="SUPFAM" id="SSF53850">
    <property type="entry name" value="Periplasmic binding protein-like II"/>
    <property type="match status" value="1"/>
</dbReference>
<comment type="caution">
    <text evidence="10">The sequence shown here is derived from an EMBL/GenBank/DDBJ whole genome shotgun (WGS) entry which is preliminary data.</text>
</comment>
<organism evidence="10 11">
    <name type="scientific">Asanoa ferruginea</name>
    <dbReference type="NCBI Taxonomy" id="53367"/>
    <lineage>
        <taxon>Bacteria</taxon>
        <taxon>Bacillati</taxon>
        <taxon>Actinomycetota</taxon>
        <taxon>Actinomycetes</taxon>
        <taxon>Micromonosporales</taxon>
        <taxon>Micromonosporaceae</taxon>
        <taxon>Asanoa</taxon>
    </lineage>
</organism>
<evidence type="ECO:0000313" key="10">
    <source>
        <dbReference type="EMBL" id="REG02317.1"/>
    </source>
</evidence>
<dbReference type="PROSITE" id="PS51257">
    <property type="entry name" value="PROKAR_LIPOPROTEIN"/>
    <property type="match status" value="1"/>
</dbReference>
<evidence type="ECO:0000256" key="9">
    <source>
        <dbReference type="SAM" id="SignalP"/>
    </source>
</evidence>
<name>A0A3D9ZYU1_9ACTN</name>
<feature type="chain" id="PRO_5017712584" evidence="9">
    <location>
        <begin position="29"/>
        <end position="356"/>
    </location>
</feature>
<sequence length="356" mass="37068">MRRLPLHRLGTLATVAIVAAATLGTAAACGSGDDSGDGASTGKPVTLRLGYFPNITHAPAIVGVEKGIFADKLGSNVTLETKTFNAGPEAVEAIFSGALDATYIGPNPTVNAHSKSKGEAVRVVSGAASGGVALVVKPDITSVEGLRGKKIATPQLGNTQDVAVRYWLKEKGLTTTKEGGGDVSIVPQANSQTLETFRSGAIDGAWVPEPFVSQLVNAGGKVLVDERDLWPGGQFVITNLIVSTKFLKEHPDVVKNLVAGQVAANDFVNQKPDEAQQAISDHIGKITGKPLDLKLIKQAWPTLKFTDDPIASSLKTGLDHAVAVGLTEPVDLAGLYDLSYLNEALKADGQAEVPLP</sequence>
<keyword evidence="11" id="KW-1185">Reference proteome</keyword>
<evidence type="ECO:0000256" key="5">
    <source>
        <dbReference type="ARBA" id="ARBA00022475"/>
    </source>
</evidence>
<dbReference type="OrthoDB" id="506341at2"/>
<dbReference type="GO" id="GO:0042626">
    <property type="term" value="F:ATPase-coupled transmembrane transporter activity"/>
    <property type="evidence" value="ECO:0007669"/>
    <property type="project" value="InterPro"/>
</dbReference>
<dbReference type="PANTHER" id="PTHR30024">
    <property type="entry name" value="ALIPHATIC SULFONATES-BINDING PROTEIN-RELATED"/>
    <property type="match status" value="1"/>
</dbReference>
<evidence type="ECO:0000256" key="8">
    <source>
        <dbReference type="ARBA" id="ARBA00023136"/>
    </source>
</evidence>
<dbReference type="Proteomes" id="UP000256913">
    <property type="component" value="Unassembled WGS sequence"/>
</dbReference>
<evidence type="ECO:0000256" key="2">
    <source>
        <dbReference type="ARBA" id="ARBA00004533"/>
    </source>
</evidence>
<keyword evidence="7 9" id="KW-0732">Signal</keyword>
<dbReference type="EMBL" id="QUMQ01000001">
    <property type="protein sequence ID" value="REG02317.1"/>
    <property type="molecule type" value="Genomic_DNA"/>
</dbReference>
<comment type="similarity">
    <text evidence="3">Belongs to the bacterial solute-binding protein SsuA/TauA family.</text>
</comment>
<dbReference type="PANTHER" id="PTHR30024:SF47">
    <property type="entry name" value="TAURINE-BINDING PERIPLASMIC PROTEIN"/>
    <property type="match status" value="1"/>
</dbReference>
<dbReference type="InterPro" id="IPR010067">
    <property type="entry name" value="ABC_SsuA_sub-bd"/>
</dbReference>
<comment type="subcellular location">
    <subcellularLocation>
        <location evidence="2">Cell inner membrane</location>
    </subcellularLocation>
    <subcellularLocation>
        <location evidence="1">Periplasm</location>
    </subcellularLocation>
</comment>
<keyword evidence="8" id="KW-0472">Membrane</keyword>
<evidence type="ECO:0000256" key="4">
    <source>
        <dbReference type="ARBA" id="ARBA00022448"/>
    </source>
</evidence>
<evidence type="ECO:0000256" key="3">
    <source>
        <dbReference type="ARBA" id="ARBA00010742"/>
    </source>
</evidence>
<dbReference type="GO" id="GO:0005886">
    <property type="term" value="C:plasma membrane"/>
    <property type="evidence" value="ECO:0007669"/>
    <property type="project" value="UniProtKB-SubCell"/>
</dbReference>
<evidence type="ECO:0000256" key="6">
    <source>
        <dbReference type="ARBA" id="ARBA00022519"/>
    </source>
</evidence>
<dbReference type="Pfam" id="PF13379">
    <property type="entry name" value="NMT1_2"/>
    <property type="match status" value="1"/>
</dbReference>
<keyword evidence="5" id="KW-1003">Cell membrane</keyword>
<gene>
    <name evidence="10" type="ORF">DFJ67_8411</name>
</gene>
<keyword evidence="6" id="KW-0997">Cell inner membrane</keyword>
<evidence type="ECO:0000256" key="7">
    <source>
        <dbReference type="ARBA" id="ARBA00022729"/>
    </source>
</evidence>
<protein>
    <submittedName>
        <fullName evidence="10">NitT/TauT family transport system substrate-binding protein</fullName>
    </submittedName>
</protein>
<feature type="signal peptide" evidence="9">
    <location>
        <begin position="1"/>
        <end position="28"/>
    </location>
</feature>